<dbReference type="RefSeq" id="WP_050349890.1">
    <property type="nucleotide sequence ID" value="NZ_BOSN01000003.1"/>
</dbReference>
<evidence type="ECO:0000256" key="5">
    <source>
        <dbReference type="SAM" id="Phobius"/>
    </source>
</evidence>
<dbReference type="GeneID" id="66869305"/>
<organism evidence="6 7">
    <name type="scientific">Virgibacillus pantothenticus</name>
    <dbReference type="NCBI Taxonomy" id="1473"/>
    <lineage>
        <taxon>Bacteria</taxon>
        <taxon>Bacillati</taxon>
        <taxon>Bacillota</taxon>
        <taxon>Bacilli</taxon>
        <taxon>Bacillales</taxon>
        <taxon>Bacillaceae</taxon>
        <taxon>Virgibacillus</taxon>
    </lineage>
</organism>
<protein>
    <recommendedName>
        <fullName evidence="8">Thiamine permease</fullName>
    </recommendedName>
</protein>
<evidence type="ECO:0008006" key="8">
    <source>
        <dbReference type="Google" id="ProtNLM"/>
    </source>
</evidence>
<keyword evidence="4 5" id="KW-0472">Membrane</keyword>
<evidence type="ECO:0000256" key="1">
    <source>
        <dbReference type="ARBA" id="ARBA00004141"/>
    </source>
</evidence>
<dbReference type="GO" id="GO:0043190">
    <property type="term" value="C:ATP-binding cassette (ABC) transporter complex"/>
    <property type="evidence" value="ECO:0007669"/>
    <property type="project" value="TreeGrafter"/>
</dbReference>
<proteinExistence type="predicted"/>
<feature type="transmembrane region" description="Helical" evidence="5">
    <location>
        <begin position="12"/>
        <end position="43"/>
    </location>
</feature>
<accession>A0A0L0QV14</accession>
<evidence type="ECO:0000313" key="7">
    <source>
        <dbReference type="Proteomes" id="UP000036780"/>
    </source>
</evidence>
<sequence>MSTLLNNINPSIKAITVVISVCLLTFVFDPFTPLVYCILTILLTFLFGKVAWKMYLLYFLVICLLSIGMLWTSVAFADEPNNPQLTMQFLFWELPKENVTVALSLTLRMLAFAALSFMFIFTTNMVHFILSLMQQCKLPPKLAYGILAGYRFLPLMRDELQQIRAAHQVRGVNRVSGLKETIQQYKRYAIPLLSGAIRKAERTAIAMESKGFSGEKNRAFYRQFQVTFIDWLFLGGMIVLLAATVAISIKLGYFSWYKGQF</sequence>
<comment type="subcellular location">
    <subcellularLocation>
        <location evidence="1">Membrane</location>
        <topology evidence="1">Multi-pass membrane protein</topology>
    </subcellularLocation>
</comment>
<feature type="transmembrane region" description="Helical" evidence="5">
    <location>
        <begin position="109"/>
        <end position="132"/>
    </location>
</feature>
<keyword evidence="7" id="KW-1185">Reference proteome</keyword>
<evidence type="ECO:0000313" key="6">
    <source>
        <dbReference type="EMBL" id="KNE22416.1"/>
    </source>
</evidence>
<dbReference type="EMBL" id="LGTO01000002">
    <property type="protein sequence ID" value="KNE22416.1"/>
    <property type="molecule type" value="Genomic_DNA"/>
</dbReference>
<keyword evidence="3 5" id="KW-1133">Transmembrane helix</keyword>
<gene>
    <name evidence="6" type="ORF">AFK71_02000</name>
</gene>
<dbReference type="InterPro" id="IPR052770">
    <property type="entry name" value="Cobalt_transport_CbiQ"/>
</dbReference>
<comment type="caution">
    <text evidence="6">The sequence shown here is derived from an EMBL/GenBank/DDBJ whole genome shotgun (WGS) entry which is preliminary data.</text>
</comment>
<name>A0A0L0QV14_VIRPA</name>
<dbReference type="PATRIC" id="fig|1473.5.peg.3315"/>
<evidence type="ECO:0000256" key="3">
    <source>
        <dbReference type="ARBA" id="ARBA00022989"/>
    </source>
</evidence>
<dbReference type="InterPro" id="IPR003339">
    <property type="entry name" value="ABC/ECF_trnsptr_transmembrane"/>
</dbReference>
<evidence type="ECO:0000256" key="4">
    <source>
        <dbReference type="ARBA" id="ARBA00023136"/>
    </source>
</evidence>
<dbReference type="PANTHER" id="PTHR43723">
    <property type="entry name" value="COBALT TRANSPORT PROTEIN CBIQ"/>
    <property type="match status" value="1"/>
</dbReference>
<keyword evidence="2 5" id="KW-0812">Transmembrane</keyword>
<dbReference type="PANTHER" id="PTHR43723:SF1">
    <property type="entry name" value="COBALT TRANSPORT PROTEIN CBIQ"/>
    <property type="match status" value="1"/>
</dbReference>
<feature type="transmembrane region" description="Helical" evidence="5">
    <location>
        <begin position="228"/>
        <end position="249"/>
    </location>
</feature>
<dbReference type="Proteomes" id="UP000036780">
    <property type="component" value="Unassembled WGS sequence"/>
</dbReference>
<reference evidence="7" key="1">
    <citation type="submission" date="2015-07" db="EMBL/GenBank/DDBJ databases">
        <title>Fjat-10053 dsm26.</title>
        <authorList>
            <person name="Liu B."/>
            <person name="Wang J."/>
            <person name="Zhu Y."/>
            <person name="Liu G."/>
            <person name="Chen Q."/>
            <person name="Chen Z."/>
            <person name="Lan J."/>
            <person name="Che J."/>
            <person name="Ge C."/>
            <person name="Shi H."/>
            <person name="Pan Z."/>
            <person name="Liu X."/>
        </authorList>
    </citation>
    <scope>NUCLEOTIDE SEQUENCE [LARGE SCALE GENOMIC DNA]</scope>
    <source>
        <strain evidence="7">DSM 26</strain>
    </source>
</reference>
<dbReference type="OrthoDB" id="92887at2"/>
<dbReference type="GO" id="GO:0006824">
    <property type="term" value="P:cobalt ion transport"/>
    <property type="evidence" value="ECO:0007669"/>
    <property type="project" value="TreeGrafter"/>
</dbReference>
<dbReference type="AlphaFoldDB" id="A0A0L0QV14"/>
<dbReference type="Pfam" id="PF02361">
    <property type="entry name" value="CbiQ"/>
    <property type="match status" value="1"/>
</dbReference>
<feature type="transmembrane region" description="Helical" evidence="5">
    <location>
        <begin position="55"/>
        <end position="77"/>
    </location>
</feature>
<evidence type="ECO:0000256" key="2">
    <source>
        <dbReference type="ARBA" id="ARBA00022692"/>
    </source>
</evidence>
<dbReference type="CDD" id="cd16914">
    <property type="entry name" value="EcfT"/>
    <property type="match status" value="1"/>
</dbReference>